<organism evidence="2 3">
    <name type="scientific">Fusarium oxysporum (strain Fo5176)</name>
    <name type="common">Fusarium vascular wilt</name>
    <dbReference type="NCBI Taxonomy" id="660025"/>
    <lineage>
        <taxon>Eukaryota</taxon>
        <taxon>Fungi</taxon>
        <taxon>Dikarya</taxon>
        <taxon>Ascomycota</taxon>
        <taxon>Pezizomycotina</taxon>
        <taxon>Sordariomycetes</taxon>
        <taxon>Hypocreomycetidae</taxon>
        <taxon>Hypocreales</taxon>
        <taxon>Nectriaceae</taxon>
        <taxon>Fusarium</taxon>
        <taxon>Fusarium oxysporum species complex</taxon>
    </lineage>
</organism>
<dbReference type="AlphaFoldDB" id="A0A0D2YHS8"/>
<evidence type="ECO:0000313" key="3">
    <source>
        <dbReference type="Proteomes" id="UP000002489"/>
    </source>
</evidence>
<name>A0A0D2YHS8_FUSOF</name>
<reference evidence="3" key="1">
    <citation type="journal article" date="2012" name="Mol. Plant Microbe Interact.">
        <title>A highly conserved effector in Fusarium oxysporum is required for full virulence on Arabidopsis.</title>
        <authorList>
            <person name="Thatcher L.F."/>
            <person name="Gardiner D.M."/>
            <person name="Kazan K."/>
            <person name="Manners J."/>
        </authorList>
    </citation>
    <scope>NUCLEOTIDE SEQUENCE [LARGE SCALE GENOMIC DNA]</scope>
    <source>
        <strain evidence="3">Fo5176</strain>
    </source>
</reference>
<keyword evidence="1" id="KW-0732">Signal</keyword>
<dbReference type="Proteomes" id="UP000002489">
    <property type="component" value="Unassembled WGS sequence"/>
</dbReference>
<proteinExistence type="predicted"/>
<evidence type="ECO:0000313" key="2">
    <source>
        <dbReference type="EnsemblFungi" id="FOXG_15874P0"/>
    </source>
</evidence>
<dbReference type="EnsemblFungi" id="FOXG_15874T0">
    <property type="protein sequence ID" value="FOXG_15874P0"/>
    <property type="gene ID" value="FOXG_15874"/>
</dbReference>
<accession>A0A0D2YHS8</accession>
<reference evidence="2" key="2">
    <citation type="submission" date="2025-08" db="UniProtKB">
        <authorList>
            <consortium name="EnsemblFungi"/>
        </authorList>
    </citation>
    <scope>IDENTIFICATION</scope>
    <source>
        <strain evidence="2">4287 / CBS 123668 / FGSC 9935 / NRRL 34936</strain>
    </source>
</reference>
<evidence type="ECO:0000256" key="1">
    <source>
        <dbReference type="SAM" id="SignalP"/>
    </source>
</evidence>
<protein>
    <recommendedName>
        <fullName evidence="4">Secreted protein</fullName>
    </recommendedName>
</protein>
<evidence type="ECO:0008006" key="4">
    <source>
        <dbReference type="Google" id="ProtNLM"/>
    </source>
</evidence>
<feature type="chain" id="PRO_5002256944" description="Secreted protein" evidence="1">
    <location>
        <begin position="19"/>
        <end position="131"/>
    </location>
</feature>
<sequence length="131" mass="14715">MMSGSVLWLIIRIQGSTSTVFSGRANPEIVLVRIHRYHQSMNRANHFTANHVVLVNGRAHGQTLTPVRVISHQSCMFIFCPFDRVCCRGDDVECDELVDSGVPGQKNDDWAVDSHALEWERDDDDMVVCGS</sequence>
<feature type="signal peptide" evidence="1">
    <location>
        <begin position="1"/>
        <end position="18"/>
    </location>
</feature>